<dbReference type="EC" id="2.7.7.7" evidence="2"/>
<evidence type="ECO:0000313" key="11">
    <source>
        <dbReference type="Proteomes" id="UP000540762"/>
    </source>
</evidence>
<dbReference type="Pfam" id="PF03121">
    <property type="entry name" value="Herpes_UL52"/>
    <property type="match status" value="1"/>
</dbReference>
<keyword evidence="4" id="KW-0808">Transferase</keyword>
<feature type="compositionally biased region" description="Basic and acidic residues" evidence="9">
    <location>
        <begin position="475"/>
        <end position="488"/>
    </location>
</feature>
<feature type="non-terminal residue" evidence="10">
    <location>
        <position position="563"/>
    </location>
</feature>
<evidence type="ECO:0000256" key="2">
    <source>
        <dbReference type="ARBA" id="ARBA00012417"/>
    </source>
</evidence>
<evidence type="ECO:0000256" key="7">
    <source>
        <dbReference type="ARBA" id="ARBA00044768"/>
    </source>
</evidence>
<keyword evidence="4" id="KW-0239">DNA-directed DNA polymerase</keyword>
<dbReference type="InterPro" id="IPR044917">
    <property type="entry name" value="PRIMPOL"/>
</dbReference>
<reference evidence="10 11" key="1">
    <citation type="submission" date="2019-09" db="EMBL/GenBank/DDBJ databases">
        <title>Bird 10,000 Genomes (B10K) Project - Family phase.</title>
        <authorList>
            <person name="Zhang G."/>
        </authorList>
    </citation>
    <scope>NUCLEOTIDE SEQUENCE [LARGE SCALE GENOMIC DNA]</scope>
    <source>
        <strain evidence="10">OUT-0037</strain>
        <tissue evidence="10">Liver</tissue>
    </source>
</reference>
<organism evidence="10 11">
    <name type="scientific">Brachypodius melanocephalos</name>
    <name type="common">black-headed bulbul</name>
    <dbReference type="NCBI Taxonomy" id="3235156"/>
    <lineage>
        <taxon>Eukaryota</taxon>
        <taxon>Metazoa</taxon>
        <taxon>Chordata</taxon>
        <taxon>Craniata</taxon>
        <taxon>Vertebrata</taxon>
        <taxon>Euteleostomi</taxon>
        <taxon>Archelosauria</taxon>
        <taxon>Archosauria</taxon>
        <taxon>Dinosauria</taxon>
        <taxon>Saurischia</taxon>
        <taxon>Theropoda</taxon>
        <taxon>Coelurosauria</taxon>
        <taxon>Aves</taxon>
        <taxon>Neognathae</taxon>
        <taxon>Neoaves</taxon>
        <taxon>Telluraves</taxon>
        <taxon>Australaves</taxon>
        <taxon>Passeriformes</taxon>
        <taxon>Sylvioidea</taxon>
        <taxon>Pycnonotidae</taxon>
        <taxon>Brachypodius</taxon>
    </lineage>
</organism>
<evidence type="ECO:0000256" key="3">
    <source>
        <dbReference type="ARBA" id="ARBA00022478"/>
    </source>
</evidence>
<accession>A0A7K7MFF8</accession>
<dbReference type="AlphaFoldDB" id="A0A7K7MFF8"/>
<evidence type="ECO:0000256" key="9">
    <source>
        <dbReference type="SAM" id="MobiDB-lite"/>
    </source>
</evidence>
<name>A0A7K7MFF8_9PASS</name>
<dbReference type="PANTHER" id="PTHR31399:SF0">
    <property type="entry name" value="DNA-DIRECTED PRIMASE_POLYMERASE PROTEIN"/>
    <property type="match status" value="1"/>
</dbReference>
<dbReference type="GO" id="GO:0003887">
    <property type="term" value="F:DNA-directed DNA polymerase activity"/>
    <property type="evidence" value="ECO:0007669"/>
    <property type="project" value="UniProtKB-KW"/>
</dbReference>
<keyword evidence="3" id="KW-0240">DNA-directed RNA polymerase</keyword>
<evidence type="ECO:0000256" key="8">
    <source>
        <dbReference type="ARBA" id="ARBA00047303"/>
    </source>
</evidence>
<dbReference type="GO" id="GO:0000428">
    <property type="term" value="C:DNA-directed RNA polymerase complex"/>
    <property type="evidence" value="ECO:0007669"/>
    <property type="project" value="UniProtKB-KW"/>
</dbReference>
<evidence type="ECO:0000313" key="10">
    <source>
        <dbReference type="EMBL" id="NWZ41689.1"/>
    </source>
</evidence>
<dbReference type="GO" id="GO:0009411">
    <property type="term" value="P:response to UV"/>
    <property type="evidence" value="ECO:0007669"/>
    <property type="project" value="TreeGrafter"/>
</dbReference>
<keyword evidence="4" id="KW-0548">Nucleotidyltransferase</keyword>
<proteinExistence type="inferred from homology"/>
<evidence type="ECO:0000256" key="6">
    <source>
        <dbReference type="ARBA" id="ARBA00044677"/>
    </source>
</evidence>
<comment type="caution">
    <text evidence="10">The sequence shown here is derived from an EMBL/GenBank/DDBJ whole genome shotgun (WGS) entry which is preliminary data.</text>
</comment>
<comment type="catalytic activity">
    <reaction evidence="6">
        <text>ssDNA + n NTP = ssDNA/pppN(pN)n-1 hybrid + (n-1) diphosphate.</text>
        <dbReference type="EC" id="2.7.7.102"/>
    </reaction>
</comment>
<dbReference type="GO" id="GO:0003682">
    <property type="term" value="F:chromatin binding"/>
    <property type="evidence" value="ECO:0007669"/>
    <property type="project" value="TreeGrafter"/>
</dbReference>
<dbReference type="EMBL" id="VZSR01003049">
    <property type="protein sequence ID" value="NWZ41689.1"/>
    <property type="molecule type" value="Genomic_DNA"/>
</dbReference>
<evidence type="ECO:0000256" key="4">
    <source>
        <dbReference type="ARBA" id="ARBA00022932"/>
    </source>
</evidence>
<feature type="region of interest" description="Disordered" evidence="9">
    <location>
        <begin position="475"/>
        <end position="504"/>
    </location>
</feature>
<feature type="compositionally biased region" description="Low complexity" evidence="9">
    <location>
        <begin position="492"/>
        <end position="503"/>
    </location>
</feature>
<dbReference type="EC" id="2.7.7.102" evidence="7"/>
<comment type="similarity">
    <text evidence="1">Belongs to the eukaryotic-type primase small subunit family.</text>
</comment>
<dbReference type="GO" id="GO:0005634">
    <property type="term" value="C:nucleus"/>
    <property type="evidence" value="ECO:0007669"/>
    <property type="project" value="TreeGrafter"/>
</dbReference>
<evidence type="ECO:0000256" key="5">
    <source>
        <dbReference type="ARBA" id="ARBA00026139"/>
    </source>
</evidence>
<protein>
    <recommendedName>
        <fullName evidence="5">DNA-directed primase/polymerase protein</fullName>
        <ecNumber evidence="7">2.7.7.102</ecNumber>
        <ecNumber evidence="2">2.7.7.7</ecNumber>
    </recommendedName>
</protein>
<dbReference type="GO" id="GO:0031297">
    <property type="term" value="P:replication fork processing"/>
    <property type="evidence" value="ECO:0007669"/>
    <property type="project" value="TreeGrafter"/>
</dbReference>
<evidence type="ECO:0000256" key="1">
    <source>
        <dbReference type="ARBA" id="ARBA00009762"/>
    </source>
</evidence>
<dbReference type="GO" id="GO:0042276">
    <property type="term" value="P:error-prone translesion synthesis"/>
    <property type="evidence" value="ECO:0007669"/>
    <property type="project" value="InterPro"/>
</dbReference>
<keyword evidence="3" id="KW-0804">Transcription</keyword>
<feature type="non-terminal residue" evidence="10">
    <location>
        <position position="1"/>
    </location>
</feature>
<dbReference type="PANTHER" id="PTHR31399">
    <property type="entry name" value="DNA-DIRECTED PRIMASE / POLYMERASE PROTEIN"/>
    <property type="match status" value="1"/>
</dbReference>
<comment type="catalytic activity">
    <reaction evidence="8">
        <text>DNA(n) + a 2'-deoxyribonucleoside 5'-triphosphate = DNA(n+1) + diphosphate</text>
        <dbReference type="Rhea" id="RHEA:22508"/>
        <dbReference type="Rhea" id="RHEA-COMP:17339"/>
        <dbReference type="Rhea" id="RHEA-COMP:17340"/>
        <dbReference type="ChEBI" id="CHEBI:33019"/>
        <dbReference type="ChEBI" id="CHEBI:61560"/>
        <dbReference type="ChEBI" id="CHEBI:173112"/>
        <dbReference type="EC" id="2.7.7.7"/>
    </reaction>
    <physiologicalReaction direction="left-to-right" evidence="8">
        <dbReference type="Rhea" id="RHEA:22509"/>
    </physiologicalReaction>
</comment>
<sequence length="563" mass="64835">MNRKWQERLKKVEELASHYERNPLPTVYRPRLSKPSMPSSVWKIFSRQAEAFNYVKTCEEDVHVFALEKNTQSGQRFYLVTTYKELWFYYTKGYKTSLMHCYEVIPEKDVCKLYFDLEFYKPANPDADGKSMVMKLIELVSQKLKELYDVNCSSKDVLNLDSSTDEKFSRHLIFLPQNTVFKDNTHIGNFVRTILQPAIRLLESRAAVIPTEEAGHVFQYSAGAGLDGSLTNLTAVEDDSKDWPAIAHETKDVEMPHQEENVDFSFLIVKDKEGNKQLFVDLGKYQFYTKNRNFRMYKSSKAGKNVILKIAEDNKFIPNCEKDVSLEEAYFLSSLICNIRVLQWHITVANPLTVCVCGFGLTDPMEGYQGSPYPEIDNFVRSLVNKDGLQGGIRQWSYFSLKELLIYDISGYRWCENIGRAHKSNNIMILVDLKNEVWYQKCHDPLCREQNFKSQSFPLPPGICLPSLFKKEEESTLMEDRGHTEGEVNPHSNVSDLSKSSVSPENSWSQDFLLSDSEWENTSDDVCFLEAAEDVELAEAADDSLNYAMEEIPDEVLLEALRK</sequence>
<keyword evidence="11" id="KW-1185">Reference proteome</keyword>
<dbReference type="GO" id="GO:0006264">
    <property type="term" value="P:mitochondrial DNA replication"/>
    <property type="evidence" value="ECO:0007669"/>
    <property type="project" value="TreeGrafter"/>
</dbReference>
<dbReference type="CDD" id="cd22256">
    <property type="entry name" value="PrimPol_RBD"/>
    <property type="match status" value="1"/>
</dbReference>
<dbReference type="GO" id="GO:0005759">
    <property type="term" value="C:mitochondrial matrix"/>
    <property type="evidence" value="ECO:0007669"/>
    <property type="project" value="TreeGrafter"/>
</dbReference>
<dbReference type="Proteomes" id="UP000540762">
    <property type="component" value="Unassembled WGS sequence"/>
</dbReference>
<gene>
    <name evidence="10" type="primary">Primpol</name>
    <name evidence="10" type="ORF">BRAATR_R08733</name>
</gene>